<dbReference type="InterPro" id="IPR016007">
    <property type="entry name" value="Alpha_rhamnosid"/>
</dbReference>
<dbReference type="GO" id="GO:0005975">
    <property type="term" value="P:carbohydrate metabolic process"/>
    <property type="evidence" value="ECO:0007669"/>
    <property type="project" value="InterPro"/>
</dbReference>
<dbReference type="InterPro" id="IPR012341">
    <property type="entry name" value="6hp_glycosidase-like_sf"/>
</dbReference>
<name>A0A060C1Y4_9MICO</name>
<dbReference type="PANTHER" id="PTHR33307:SF6">
    <property type="entry name" value="ALPHA-RHAMNOSIDASE (EUROFUNG)-RELATED"/>
    <property type="match status" value="1"/>
</dbReference>
<protein>
    <submittedName>
        <fullName evidence="2">Bac_rhamnosid</fullName>
    </submittedName>
</protein>
<organism evidence="2">
    <name type="scientific">uncultured Brachybacterium sp</name>
    <dbReference type="NCBI Taxonomy" id="189680"/>
    <lineage>
        <taxon>Bacteria</taxon>
        <taxon>Bacillati</taxon>
        <taxon>Actinomycetota</taxon>
        <taxon>Actinomycetes</taxon>
        <taxon>Micrococcales</taxon>
        <taxon>Dermabacteraceae</taxon>
        <taxon>Brachybacterium</taxon>
        <taxon>environmental samples</taxon>
    </lineage>
</organism>
<dbReference type="Pfam" id="PF17389">
    <property type="entry name" value="Bac_rhamnosid6H"/>
    <property type="match status" value="1"/>
</dbReference>
<feature type="non-terminal residue" evidence="2">
    <location>
        <position position="134"/>
    </location>
</feature>
<proteinExistence type="predicted"/>
<dbReference type="EMBL" id="KF119782">
    <property type="protein sequence ID" value="AIA87050.1"/>
    <property type="molecule type" value="Genomic_DNA"/>
</dbReference>
<sequence length="134" mass="15004">FWTPVRPTAIWGDAATFVPWEIYQASGDTTILAAQWESAHTWVDLVCERAGADRIWDGDFQLGDWLDPAAPPEDPLRAMTDPALVATAFFAESARIVSSWAQVRGGRVAMRASTQHCTKNPFGFPPPFRPRRRF</sequence>
<dbReference type="AlphaFoldDB" id="A0A060C1Y4"/>
<accession>A0A060C1Y4</accession>
<dbReference type="InterPro" id="IPR035396">
    <property type="entry name" value="Bac_rhamnosid6H"/>
</dbReference>
<evidence type="ECO:0000313" key="2">
    <source>
        <dbReference type="EMBL" id="AIA87050.1"/>
    </source>
</evidence>
<dbReference type="PANTHER" id="PTHR33307">
    <property type="entry name" value="ALPHA-RHAMNOSIDASE (EUROFUNG)"/>
    <property type="match status" value="1"/>
</dbReference>
<feature type="domain" description="Alpha-L-rhamnosidase six-hairpin glycosidase" evidence="1">
    <location>
        <begin position="4"/>
        <end position="105"/>
    </location>
</feature>
<dbReference type="Gene3D" id="1.50.10.10">
    <property type="match status" value="1"/>
</dbReference>
<evidence type="ECO:0000259" key="1">
    <source>
        <dbReference type="Pfam" id="PF17389"/>
    </source>
</evidence>
<reference evidence="2" key="1">
    <citation type="journal article" date="2013" name="Environ. Microbiol.">
        <title>Seasonally variable intestinal metagenomes of the red palm weevil (Rhynchophorus ferrugineus).</title>
        <authorList>
            <person name="Jia S."/>
            <person name="Zhang X."/>
            <person name="Zhang G."/>
            <person name="Yin A."/>
            <person name="Zhang S."/>
            <person name="Li F."/>
            <person name="Wang L."/>
            <person name="Zhao D."/>
            <person name="Yun Q."/>
            <person name="Tala"/>
            <person name="Wang J."/>
            <person name="Sun G."/>
            <person name="Baabdullah M."/>
            <person name="Yu X."/>
            <person name="Hu S."/>
            <person name="Al-Mssallem I.S."/>
            <person name="Yu J."/>
        </authorList>
    </citation>
    <scope>NUCLEOTIDE SEQUENCE</scope>
</reference>
<feature type="non-terminal residue" evidence="2">
    <location>
        <position position="1"/>
    </location>
</feature>